<dbReference type="PANTHER" id="PTHR32134:SF169">
    <property type="entry name" value="FNIP REPEAT-CONTAINING PROTEIN-RELATED"/>
    <property type="match status" value="1"/>
</dbReference>
<evidence type="ECO:0000313" key="5">
    <source>
        <dbReference type="Proteomes" id="UP000501387"/>
    </source>
</evidence>
<feature type="region of interest" description="Disordered" evidence="1">
    <location>
        <begin position="684"/>
        <end position="716"/>
    </location>
</feature>
<feature type="compositionally biased region" description="Gly residues" evidence="1">
    <location>
        <begin position="692"/>
        <end position="707"/>
    </location>
</feature>
<evidence type="ECO:0000313" key="4">
    <source>
        <dbReference type="EMBL" id="QIM15647.1"/>
    </source>
</evidence>
<proteinExistence type="predicted"/>
<accession>A0A6G8FH18</accession>
<name>A0A6G8FH18_9MICO</name>
<sequence length="751" mass="78643">MFQKFFVGKVAVLGLAFAVLPFGVASAEAVESRAASFTLGSEQLCPGATAPGVSHGASGQLVVDLTAVAGGLTDSVVVASDAARSCVNDLTSVSFTNPGPVRSLEIGAEAFSRNVAGELNNQITGVSFPEGLETLNIGSYAFLQSDSGMNHLESVVFPNSLTTLKVGDWAFSQENLNGANSLTELTFPQTDMLKLELGTASFRQRATNGSNTLERVNFPGTVASLRINDSAFQQSVEAGAGDARLAEVILPTGSESLEIGYYSFAQFAPEGATALSRVSFPSGLKQLKLWNSAFYLVSSASTRLESIEFPDGLDSLSIGYGALAQSSRDGEASLKSIDFPDRVSSLEIAGSAFSQKSGNGSTALTSVEFPLGIHNLTIGNYAFQQNARNGSTSLASVVFPEGLKQLEVNYGGFYQEATFGDNALRELEFPAGLESLHVHTSGFQQSSIAGSNSLAAVSFPEGLKNATFDSNAFYQAVTLGENPMKTVSFPGGMDTLSFDRYAFFQSPTSLEVVEFRSTETPVAAISVPDEYPFVPAAATWLWYGEDGADTATDWSMPGEEHELVGYRKLALTGLEGGTLSDVQPGSAFNAQAESFAYPSTENTFAAPRVLAEIPELPYEHWAVDLPAAERDGFTFEGWCPVAPEGGECSEELIPASADRTSRAAAFELLSPTTTLHAVWLAAEQPDPKPGTQGPGGSTDGGNAGAPGGQAQDGLSTTGGPTLFLTLGLATLAIAAGAGAMLRRRKRSPQGA</sequence>
<dbReference type="Gene3D" id="3.80.10.10">
    <property type="entry name" value="Ribonuclease Inhibitor"/>
    <property type="match status" value="2"/>
</dbReference>
<feature type="chain" id="PRO_5026266626" evidence="3">
    <location>
        <begin position="28"/>
        <end position="751"/>
    </location>
</feature>
<dbReference type="InterPro" id="IPR032675">
    <property type="entry name" value="LRR_dom_sf"/>
</dbReference>
<keyword evidence="2" id="KW-0812">Transmembrane</keyword>
<dbReference type="InterPro" id="IPR026906">
    <property type="entry name" value="LRR_5"/>
</dbReference>
<evidence type="ECO:0000256" key="2">
    <source>
        <dbReference type="SAM" id="Phobius"/>
    </source>
</evidence>
<dbReference type="PANTHER" id="PTHR32134">
    <property type="entry name" value="FNIP REPEAT-CONTAINING PROTEIN"/>
    <property type="match status" value="1"/>
</dbReference>
<keyword evidence="2" id="KW-0472">Membrane</keyword>
<organism evidence="4 5">
    <name type="scientific">Leucobacter insecticola</name>
    <dbReference type="NCBI Taxonomy" id="2714934"/>
    <lineage>
        <taxon>Bacteria</taxon>
        <taxon>Bacillati</taxon>
        <taxon>Actinomycetota</taxon>
        <taxon>Actinomycetes</taxon>
        <taxon>Micrococcales</taxon>
        <taxon>Microbacteriaceae</taxon>
        <taxon>Leucobacter</taxon>
    </lineage>
</organism>
<reference evidence="4 5" key="1">
    <citation type="submission" date="2020-03" db="EMBL/GenBank/DDBJ databases">
        <title>Leucobacter sp. nov., isolated from beetles.</title>
        <authorList>
            <person name="Hyun D.-W."/>
            <person name="Bae J.-W."/>
        </authorList>
    </citation>
    <scope>NUCLEOTIDE SEQUENCE [LARGE SCALE GENOMIC DNA]</scope>
    <source>
        <strain evidence="4 5">HDW9B</strain>
    </source>
</reference>
<feature type="signal peptide" evidence="3">
    <location>
        <begin position="1"/>
        <end position="27"/>
    </location>
</feature>
<protein>
    <submittedName>
        <fullName evidence="4">Leucine-rich repeat domain-containing protein</fullName>
    </submittedName>
</protein>
<dbReference type="AlphaFoldDB" id="A0A6G8FH18"/>
<keyword evidence="3" id="KW-0732">Signal</keyword>
<evidence type="ECO:0000256" key="1">
    <source>
        <dbReference type="SAM" id="MobiDB-lite"/>
    </source>
</evidence>
<keyword evidence="2" id="KW-1133">Transmembrane helix</keyword>
<dbReference type="RefSeq" id="WP_166321931.1">
    <property type="nucleotide sequence ID" value="NZ_CP049934.1"/>
</dbReference>
<dbReference type="Pfam" id="PF13306">
    <property type="entry name" value="LRR_5"/>
    <property type="match status" value="2"/>
</dbReference>
<keyword evidence="5" id="KW-1185">Reference proteome</keyword>
<gene>
    <name evidence="4" type="ORF">G7067_03210</name>
</gene>
<dbReference type="InterPro" id="IPR051251">
    <property type="entry name" value="STK_FNIP-Repeat"/>
</dbReference>
<dbReference type="EMBL" id="CP049934">
    <property type="protein sequence ID" value="QIM15647.1"/>
    <property type="molecule type" value="Genomic_DNA"/>
</dbReference>
<evidence type="ECO:0000256" key="3">
    <source>
        <dbReference type="SAM" id="SignalP"/>
    </source>
</evidence>
<dbReference type="KEGG" id="lins:G7067_03210"/>
<dbReference type="Proteomes" id="UP000501387">
    <property type="component" value="Chromosome"/>
</dbReference>
<feature type="transmembrane region" description="Helical" evidence="2">
    <location>
        <begin position="722"/>
        <end position="741"/>
    </location>
</feature>